<dbReference type="GO" id="GO:0005739">
    <property type="term" value="C:mitochondrion"/>
    <property type="evidence" value="ECO:0007669"/>
    <property type="project" value="TreeGrafter"/>
</dbReference>
<dbReference type="InterPro" id="IPR036869">
    <property type="entry name" value="J_dom_sf"/>
</dbReference>
<feature type="domain" description="Co-chaperone HscB C-terminal oligomerisation" evidence="3">
    <location>
        <begin position="150"/>
        <end position="220"/>
    </location>
</feature>
<dbReference type="GO" id="GO:0051259">
    <property type="term" value="P:protein complex oligomerization"/>
    <property type="evidence" value="ECO:0007669"/>
    <property type="project" value="InterPro"/>
</dbReference>
<dbReference type="OrthoDB" id="448954at2759"/>
<evidence type="ECO:0000259" key="3">
    <source>
        <dbReference type="Pfam" id="PF07743"/>
    </source>
</evidence>
<reference evidence="4" key="1">
    <citation type="submission" date="2022-08" db="EMBL/GenBank/DDBJ databases">
        <title>A Global Phylogenomic Analysis of the Shiitake Genus Lentinula.</title>
        <authorList>
            <consortium name="DOE Joint Genome Institute"/>
            <person name="Sierra-Patev S."/>
            <person name="Min B."/>
            <person name="Naranjo-Ortiz M."/>
            <person name="Looney B."/>
            <person name="Konkel Z."/>
            <person name="Slot J.C."/>
            <person name="Sakamoto Y."/>
            <person name="Steenwyk J.L."/>
            <person name="Rokas A."/>
            <person name="Carro J."/>
            <person name="Camarero S."/>
            <person name="Ferreira P."/>
            <person name="Molpeceres G."/>
            <person name="Ruiz-Duenas F.J."/>
            <person name="Serrano A."/>
            <person name="Henrissat B."/>
            <person name="Drula E."/>
            <person name="Hughes K.W."/>
            <person name="Mata J.L."/>
            <person name="Ishikawa N.K."/>
            <person name="Vargas-Isla R."/>
            <person name="Ushijima S."/>
            <person name="Smith C.A."/>
            <person name="Ahrendt S."/>
            <person name="Andreopoulos W."/>
            <person name="He G."/>
            <person name="Labutti K."/>
            <person name="Lipzen A."/>
            <person name="Ng V."/>
            <person name="Riley R."/>
            <person name="Sandor L."/>
            <person name="Barry K."/>
            <person name="Martinez A.T."/>
            <person name="Xiao Y."/>
            <person name="Gibbons J.G."/>
            <person name="Terashima K."/>
            <person name="Grigoriev I.V."/>
            <person name="Hibbett D.S."/>
        </authorList>
    </citation>
    <scope>NUCLEOTIDE SEQUENCE</scope>
    <source>
        <strain evidence="4">JLM2183</strain>
    </source>
</reference>
<dbReference type="GO" id="GO:0001671">
    <property type="term" value="F:ATPase activator activity"/>
    <property type="evidence" value="ECO:0007669"/>
    <property type="project" value="InterPro"/>
</dbReference>
<evidence type="ECO:0000256" key="1">
    <source>
        <dbReference type="ARBA" id="ARBA00010476"/>
    </source>
</evidence>
<name>A0A9W9ANQ4_9AGAR</name>
<dbReference type="Pfam" id="PF07743">
    <property type="entry name" value="HSCB_C"/>
    <property type="match status" value="1"/>
</dbReference>
<dbReference type="PANTHER" id="PTHR14021:SF15">
    <property type="entry name" value="IRON-SULFUR CLUSTER CO-CHAPERONE PROTEIN HSCB"/>
    <property type="match status" value="1"/>
</dbReference>
<dbReference type="NCBIfam" id="TIGR00714">
    <property type="entry name" value="hscB"/>
    <property type="match status" value="1"/>
</dbReference>
<organism evidence="4 5">
    <name type="scientific">Lentinula aciculospora</name>
    <dbReference type="NCBI Taxonomy" id="153920"/>
    <lineage>
        <taxon>Eukaryota</taxon>
        <taxon>Fungi</taxon>
        <taxon>Dikarya</taxon>
        <taxon>Basidiomycota</taxon>
        <taxon>Agaricomycotina</taxon>
        <taxon>Agaricomycetes</taxon>
        <taxon>Agaricomycetidae</taxon>
        <taxon>Agaricales</taxon>
        <taxon>Marasmiineae</taxon>
        <taxon>Omphalotaceae</taxon>
        <taxon>Lentinula</taxon>
    </lineage>
</organism>
<dbReference type="GO" id="GO:0044571">
    <property type="term" value="P:[2Fe-2S] cluster assembly"/>
    <property type="evidence" value="ECO:0007669"/>
    <property type="project" value="InterPro"/>
</dbReference>
<evidence type="ECO:0000313" key="4">
    <source>
        <dbReference type="EMBL" id="KAJ4486141.1"/>
    </source>
</evidence>
<evidence type="ECO:0000256" key="2">
    <source>
        <dbReference type="ARBA" id="ARBA00023186"/>
    </source>
</evidence>
<evidence type="ECO:0000313" key="5">
    <source>
        <dbReference type="Proteomes" id="UP001150266"/>
    </source>
</evidence>
<keyword evidence="2" id="KW-0143">Chaperone</keyword>
<sequence>MSFRLALSTRQLSFAQRISLSSFKAFSTHGLTRNCPSCSNPLPTSLPACSNCWNIWNIPANTPYHDIFAFPKDSNPFVIDTALLKQRFRQMQAACHPDNWASKGQDKQDAAQALSSAVNHAYQTLLQPMPRIEYILSASGSPLEETDKLEDNEFLMNIMMAREEIETAETREEVEPVIQENQALIDKILSEIESLVERKRWPEVKEAGIRLKYLDSIRKAAMEKS</sequence>
<dbReference type="EMBL" id="JAOTPV010000003">
    <property type="protein sequence ID" value="KAJ4486141.1"/>
    <property type="molecule type" value="Genomic_DNA"/>
</dbReference>
<keyword evidence="5" id="KW-1185">Reference proteome</keyword>
<dbReference type="AlphaFoldDB" id="A0A9W9ANQ4"/>
<gene>
    <name evidence="4" type="ORF">J3R30DRAFT_3282044</name>
</gene>
<dbReference type="SUPFAM" id="SSF46565">
    <property type="entry name" value="Chaperone J-domain"/>
    <property type="match status" value="1"/>
</dbReference>
<dbReference type="InterPro" id="IPR036386">
    <property type="entry name" value="HscB_C_sf"/>
</dbReference>
<protein>
    <submittedName>
        <fullName evidence="4">Co-chaperone Hsc20</fullName>
    </submittedName>
</protein>
<dbReference type="PANTHER" id="PTHR14021">
    <property type="entry name" value="IRON-SULFUR CLUSTER CO-CHAPERONE PROTEIN HSCB"/>
    <property type="match status" value="1"/>
</dbReference>
<dbReference type="Gene3D" id="1.20.1280.20">
    <property type="entry name" value="HscB, C-terminal domain"/>
    <property type="match status" value="1"/>
</dbReference>
<dbReference type="Gene3D" id="1.10.287.110">
    <property type="entry name" value="DnaJ domain"/>
    <property type="match status" value="1"/>
</dbReference>
<accession>A0A9W9ANQ4</accession>
<dbReference type="InterPro" id="IPR009073">
    <property type="entry name" value="HscB_oligo_C"/>
</dbReference>
<dbReference type="GO" id="GO:0051087">
    <property type="term" value="F:protein-folding chaperone binding"/>
    <property type="evidence" value="ECO:0007669"/>
    <property type="project" value="InterPro"/>
</dbReference>
<comment type="similarity">
    <text evidence="1">Belongs to the HscB family.</text>
</comment>
<proteinExistence type="inferred from homology"/>
<dbReference type="SUPFAM" id="SSF47144">
    <property type="entry name" value="HSC20 (HSCB), C-terminal oligomerisation domain"/>
    <property type="match status" value="1"/>
</dbReference>
<comment type="caution">
    <text evidence="4">The sequence shown here is derived from an EMBL/GenBank/DDBJ whole genome shotgun (WGS) entry which is preliminary data.</text>
</comment>
<dbReference type="InterPro" id="IPR004640">
    <property type="entry name" value="HscB"/>
</dbReference>
<dbReference type="Proteomes" id="UP001150266">
    <property type="component" value="Unassembled WGS sequence"/>
</dbReference>